<sequence length="1027" mass="115168">MFSFTDRIVDGIDKLLMFAHGAIFKSNPRDFINLLTTDDDWTFVGRDGSLITLLRVRGITSRLYKKQLSDVIHELSECLGRDLIKSGQHHISITFEFDPDEAYNYARRSLLGTQRKARALGFGDLTEAIFEEKARKLAGYCQVENCYLAVTTTPKAVDPHDLPSERKARAESLRNWPETAEAMLCDFAFPQLRTKHNAAVTGLVDNLAYLEALGNSGILLDYLSVRDYLRQCKQLVQPGTSNHWAPRVADDAGFDIRLPETPADLKGRTQDFKMPPPLSHQLFESQPETIGTKYAVLGNRAYYPIAMSMGPTDPKSFDELVSAASGMRVPFRINMTLKSHGLGYDYLNTAMAKTFTWTSTANKKIKVANQALEDYVHNSDGVVAAMYITACTWAPLKPSGKIGGEVNYDLSLLQKRGIELKRILENWGGCQTTDAFNAPIEGTLATQAGLFDQPMGRVMAPPMPDAIGMSPLFRETTSWGPEDGNIILRTETGRFLHYQQTSSRQNAWVTLLVGPMGYSKSTTLNTLNLYYLLTPSAESEVPYLRSLDVGMSSRAVVDAVKSSVGTDQQHIAQYIRLQNTRDYQINPFDTPLGMEYPIPSLKTYLINLVSTVCYTMSSDDKIKGRLPGLVTSVIDEAYKRFASMDNGGDRARVFSRNGNSLVTEKVDEHGIQTDARSSWHEIRDGLMEAGEIRAALIAHRKAMPVLTDLIGIASLPDLRERYPEEIDGVALLDLFARSIKEAGDMFEILQGETRFELGEAKVISLDLEDMVPKDHSEPSLWQASIAFLLGYNILTNEFFFHRDDLEQSPKLYRAYHERRVKHLETSRKRFSMDERQRFSRIASAQSQVDSLIAEGRKNNVDIQIASQLFEHHTEQSIELATTILILGAGNMSPQLAKDTKDRFRLSDSELQAIRSIRPPSSKGAQGFGIFRTRDGEQKHSFLISDGPIYLWLIATEQADRNIRNRMYEIYSKGEALRRLAAKFPGGSIKKEVESRLAAMNDEEADIDGRAGDKLIDDLVDECRTVRL</sequence>
<evidence type="ECO:0000313" key="1">
    <source>
        <dbReference type="EMBL" id="TBW57430.1"/>
    </source>
</evidence>
<dbReference type="Gene3D" id="3.40.50.300">
    <property type="entry name" value="P-loop containing nucleotide triphosphate hydrolases"/>
    <property type="match status" value="1"/>
</dbReference>
<proteinExistence type="predicted"/>
<keyword evidence="2" id="KW-1185">Reference proteome</keyword>
<dbReference type="RefSeq" id="WP_131480480.1">
    <property type="nucleotide sequence ID" value="NZ_SJDL01000008.1"/>
</dbReference>
<comment type="caution">
    <text evidence="1">The sequence shown here is derived from an EMBL/GenBank/DDBJ whole genome shotgun (WGS) entry which is preliminary data.</text>
</comment>
<dbReference type="EMBL" id="SJDL01000008">
    <property type="protein sequence ID" value="TBW57430.1"/>
    <property type="molecule type" value="Genomic_DNA"/>
</dbReference>
<gene>
    <name evidence="1" type="ORF">EZI54_07160</name>
</gene>
<protein>
    <submittedName>
        <fullName evidence="1">Type IV secretion protein IcmB</fullName>
    </submittedName>
</protein>
<organism evidence="1 2">
    <name type="scientific">Marinobacter halodurans</name>
    <dbReference type="NCBI Taxonomy" id="2528979"/>
    <lineage>
        <taxon>Bacteria</taxon>
        <taxon>Pseudomonadati</taxon>
        <taxon>Pseudomonadota</taxon>
        <taxon>Gammaproteobacteria</taxon>
        <taxon>Pseudomonadales</taxon>
        <taxon>Marinobacteraceae</taxon>
        <taxon>Marinobacter</taxon>
    </lineage>
</organism>
<reference evidence="1 2" key="1">
    <citation type="submission" date="2019-02" db="EMBL/GenBank/DDBJ databases">
        <title>Marinobacter halodurans sp. nov., a marine bacterium isolated from sea tidal flat.</title>
        <authorList>
            <person name="Yoo Y."/>
            <person name="Lee D.W."/>
            <person name="Kim B.S."/>
            <person name="Kim J.-J."/>
        </authorList>
    </citation>
    <scope>NUCLEOTIDE SEQUENCE [LARGE SCALE GENOMIC DNA]</scope>
    <source>
        <strain evidence="1 2">YJ-S3-2</strain>
    </source>
</reference>
<dbReference type="InterPro" id="IPR027417">
    <property type="entry name" value="P-loop_NTPase"/>
</dbReference>
<accession>A0ABY1ZM97</accession>
<dbReference type="Proteomes" id="UP000313645">
    <property type="component" value="Unassembled WGS sequence"/>
</dbReference>
<name>A0ABY1ZM97_9GAMM</name>
<dbReference type="SUPFAM" id="SSF52540">
    <property type="entry name" value="P-loop containing nucleoside triphosphate hydrolases"/>
    <property type="match status" value="1"/>
</dbReference>
<evidence type="ECO:0000313" key="2">
    <source>
        <dbReference type="Proteomes" id="UP000313645"/>
    </source>
</evidence>